<keyword evidence="3" id="KW-0067">ATP-binding</keyword>
<evidence type="ECO:0000259" key="7">
    <source>
        <dbReference type="PROSITE" id="PS51193"/>
    </source>
</evidence>
<proteinExistence type="inferred from homology"/>
<feature type="region of interest" description="Disordered" evidence="6">
    <location>
        <begin position="652"/>
        <end position="676"/>
    </location>
</feature>
<evidence type="ECO:0000256" key="2">
    <source>
        <dbReference type="ARBA" id="ARBA00022801"/>
    </source>
</evidence>
<keyword evidence="5" id="KW-0175">Coiled coil</keyword>
<evidence type="ECO:0000256" key="4">
    <source>
        <dbReference type="ARBA" id="ARBA00038058"/>
    </source>
</evidence>
<dbReference type="RefSeq" id="WP_169115932.1">
    <property type="nucleotide sequence ID" value="NZ_JAAAUB010000007.1"/>
</dbReference>
<dbReference type="InterPro" id="IPR011545">
    <property type="entry name" value="DEAD/DEAH_box_helicase_dom"/>
</dbReference>
<dbReference type="InterPro" id="IPR014013">
    <property type="entry name" value="Helic_SF1/SF2_ATP-bd_DinG/Rad3"/>
</dbReference>
<dbReference type="SMART" id="SM00491">
    <property type="entry name" value="HELICc2"/>
    <property type="match status" value="1"/>
</dbReference>
<reference evidence="8 9" key="1">
    <citation type="journal article" date="2020" name="Curr. Microbiol.">
        <title>Tepidiphilus baoligensis sp. nov., a Novel Bacterium of the Family Hydrogenophilaceae Isolated from an Oil Reservoir.</title>
        <authorList>
            <person name="Zhang X."/>
            <person name="Wang G."/>
            <person name="Ma X."/>
            <person name="Yu J."/>
            <person name="You J."/>
            <person name="Xue Y."/>
            <person name="Ma Y."/>
        </authorList>
    </citation>
    <scope>NUCLEOTIDE SEQUENCE [LARGE SCALE GENOMIC DNA]</scope>
    <source>
        <strain evidence="8 9">B18-69</strain>
    </source>
</reference>
<comment type="caution">
    <text evidence="8">The sequence shown here is derived from an EMBL/GenBank/DDBJ whole genome shotgun (WGS) entry which is preliminary data.</text>
</comment>
<comment type="similarity">
    <text evidence="4">Belongs to the helicase family. DinG subfamily.</text>
</comment>
<dbReference type="Pfam" id="PF13307">
    <property type="entry name" value="Helicase_C_2"/>
    <property type="match status" value="1"/>
</dbReference>
<dbReference type="InterPro" id="IPR045028">
    <property type="entry name" value="DinG/Rad3-like"/>
</dbReference>
<dbReference type="PANTHER" id="PTHR11472">
    <property type="entry name" value="DNA REPAIR DEAD HELICASE RAD3/XP-D SUBFAMILY MEMBER"/>
    <property type="match status" value="1"/>
</dbReference>
<feature type="coiled-coil region" evidence="5">
    <location>
        <begin position="332"/>
        <end position="362"/>
    </location>
</feature>
<evidence type="ECO:0000313" key="9">
    <source>
        <dbReference type="Proteomes" id="UP000669605"/>
    </source>
</evidence>
<feature type="domain" description="Helicase ATP-binding" evidence="7">
    <location>
        <begin position="19"/>
        <end position="281"/>
    </location>
</feature>
<dbReference type="Gene3D" id="3.40.50.300">
    <property type="entry name" value="P-loop containing nucleotide triphosphate hydrolases"/>
    <property type="match status" value="2"/>
</dbReference>
<evidence type="ECO:0000313" key="8">
    <source>
        <dbReference type="EMBL" id="NMH16734.1"/>
    </source>
</evidence>
<keyword evidence="1" id="KW-0547">Nucleotide-binding</keyword>
<evidence type="ECO:0000256" key="6">
    <source>
        <dbReference type="SAM" id="MobiDB-lite"/>
    </source>
</evidence>
<sequence length="676" mass="74312">MDGETLEARIEEELGPGGRLAAAIPGFVHRPQQHEMALAVARAIEEKGVLLAEAGTGTGKTFAYLLPALLSGRKVIVSTGTKTLQDQLFHRDLPRLKAALKIPVRTALLKGRQNYVCHYHLERNLAHGRFITAEDAALLRLIARFAQHTVSGDKAECVAVPEASFVWTFATSSRDNCLGQDCPHWQECFLMKARRAAQEAECVVVNHHLFFSDLVLRDEGVGGLLPEADLVVFDEAHQLPELAAVFFGESLASTQCFELVRDARVEALVAAPDFRPLRDAIDAFDKAVKDLRLSLPAETLRWPRQQALEQAAGFESALQTLMTSAGVLREVLASQQERSEDLQRLVTRAEAVERLLAQWGEEGACFVRWVEAVGTRFTLHRTPIEAGPAFSRLLSAGKRAWVMTSATLAVAGSFAHFRRDLGLLDEELPVREGIWASPFDYRRQALLLVPHGMPEPGSPQHLPAVEELAERLIRAAEGRAFVLCTSLKAMQRLGEGLRARLGAEYTVLVQGEGPRHALLERFRTTPRAVLVGSQSFWEGVDVAGEALSLVVIDKLPFAPPDDPVLAARMERLRKEGQSPFALLQLPQATIQLKQGAGRLIRSESDRGVLCICDPRMVTRVYGKILWSSLPPMRRTRDVRRAEEFLGTIATTAAQENAASSQGADAPSEDIGSRGET</sequence>
<protein>
    <submittedName>
        <fullName evidence="8">ATP-dependent DNA helicase</fullName>
    </submittedName>
</protein>
<feature type="compositionally biased region" description="Polar residues" evidence="6">
    <location>
        <begin position="652"/>
        <end position="662"/>
    </location>
</feature>
<organism evidence="8 9">
    <name type="scientific">Tepidiphilus baoligensis</name>
    <dbReference type="NCBI Taxonomy" id="2698687"/>
    <lineage>
        <taxon>Bacteria</taxon>
        <taxon>Pseudomonadati</taxon>
        <taxon>Pseudomonadota</taxon>
        <taxon>Hydrogenophilia</taxon>
        <taxon>Hydrogenophilales</taxon>
        <taxon>Hydrogenophilaceae</taxon>
        <taxon>Tepidiphilus</taxon>
    </lineage>
</organism>
<dbReference type="Pfam" id="PF00270">
    <property type="entry name" value="DEAD"/>
    <property type="match status" value="1"/>
</dbReference>
<gene>
    <name evidence="8" type="ORF">GV368_06400</name>
</gene>
<evidence type="ECO:0000256" key="1">
    <source>
        <dbReference type="ARBA" id="ARBA00022741"/>
    </source>
</evidence>
<keyword evidence="8" id="KW-0347">Helicase</keyword>
<keyword evidence="2" id="KW-0378">Hydrolase</keyword>
<dbReference type="GO" id="GO:0004386">
    <property type="term" value="F:helicase activity"/>
    <property type="evidence" value="ECO:0007669"/>
    <property type="project" value="UniProtKB-KW"/>
</dbReference>
<dbReference type="PANTHER" id="PTHR11472:SF34">
    <property type="entry name" value="REGULATOR OF TELOMERE ELONGATION HELICASE 1"/>
    <property type="match status" value="1"/>
</dbReference>
<accession>A0ABX1QND7</accession>
<evidence type="ECO:0000256" key="3">
    <source>
        <dbReference type="ARBA" id="ARBA00022840"/>
    </source>
</evidence>
<dbReference type="PROSITE" id="PS51193">
    <property type="entry name" value="HELICASE_ATP_BIND_2"/>
    <property type="match status" value="1"/>
</dbReference>
<dbReference type="Proteomes" id="UP000669605">
    <property type="component" value="Unassembled WGS sequence"/>
</dbReference>
<keyword evidence="9" id="KW-1185">Reference proteome</keyword>
<dbReference type="EMBL" id="JAAAUB010000007">
    <property type="protein sequence ID" value="NMH16734.1"/>
    <property type="molecule type" value="Genomic_DNA"/>
</dbReference>
<name>A0ABX1QND7_9PROT</name>
<dbReference type="SUPFAM" id="SSF52540">
    <property type="entry name" value="P-loop containing nucleoside triphosphate hydrolases"/>
    <property type="match status" value="2"/>
</dbReference>
<dbReference type="InterPro" id="IPR027417">
    <property type="entry name" value="P-loop_NTPase"/>
</dbReference>
<dbReference type="InterPro" id="IPR006555">
    <property type="entry name" value="ATP-dep_Helicase_C"/>
</dbReference>
<evidence type="ECO:0000256" key="5">
    <source>
        <dbReference type="SAM" id="Coils"/>
    </source>
</evidence>